<evidence type="ECO:0000313" key="1">
    <source>
        <dbReference type="EMBL" id="CDS87105.1"/>
    </source>
</evidence>
<name>A0A069AFA9_CLODI</name>
<reference evidence="1" key="1">
    <citation type="submission" date="2014-07" db="EMBL/GenBank/DDBJ databases">
        <authorList>
            <person name="Monot Marc"/>
        </authorList>
    </citation>
    <scope>NUCLEOTIDE SEQUENCE</scope>
    <source>
        <strain evidence="2">7032989</strain>
    </source>
</reference>
<accession>A0A069AFA9</accession>
<dbReference type="EMBL" id="LK932515">
    <property type="protein sequence ID" value="CDS87105.1"/>
    <property type="molecule type" value="Genomic_DNA"/>
</dbReference>
<dbReference type="AlphaFoldDB" id="A0A069AFA9"/>
<evidence type="ECO:0000313" key="2">
    <source>
        <dbReference type="EMBL" id="CDT74581.1"/>
    </source>
</evidence>
<sequence length="40" mass="4616">MMKVWNVKLEEMEIMEETIIIVAINAINVIVTAVENKKIN</sequence>
<dbReference type="EMBL" id="LK933416">
    <property type="protein sequence ID" value="CDT74581.1"/>
    <property type="molecule type" value="Genomic_DNA"/>
</dbReference>
<gene>
    <name evidence="2" type="ORF">BN1095_710012</name>
    <name evidence="1" type="ORF">BN1096_610016</name>
</gene>
<protein>
    <submittedName>
        <fullName evidence="1">Uncharacterized protein</fullName>
    </submittedName>
</protein>
<proteinExistence type="predicted"/>
<organism evidence="1">
    <name type="scientific">Clostridioides difficile</name>
    <name type="common">Peptoclostridium difficile</name>
    <dbReference type="NCBI Taxonomy" id="1496"/>
    <lineage>
        <taxon>Bacteria</taxon>
        <taxon>Bacillati</taxon>
        <taxon>Bacillota</taxon>
        <taxon>Clostridia</taxon>
        <taxon>Peptostreptococcales</taxon>
        <taxon>Peptostreptococcaceae</taxon>
        <taxon>Clostridioides</taxon>
    </lineage>
</organism>